<dbReference type="EMBL" id="MKQR01000009">
    <property type="protein sequence ID" value="OLR93752.1"/>
    <property type="molecule type" value="Genomic_DNA"/>
</dbReference>
<accession>A0A1Q9LNY8</accession>
<evidence type="ECO:0008006" key="4">
    <source>
        <dbReference type="Google" id="ProtNLM"/>
    </source>
</evidence>
<sequence length="175" mass="17656">MGVRSWAGAVLVAVALGTSACSSDEQAAPPPPTPIGDGPLRLTDPCTLLPASAASVAGLRRVTPTGGTGYRDCQFEHGPQGSAPDYSVSVGIIASGEFPSTQDSTLFVRDTTAPAGRQGTRLRYTAVPACQYVADTAPKERISVMVTGAAGGAEQACQVLDSLAAEVVKALPAGV</sequence>
<evidence type="ECO:0000313" key="3">
    <source>
        <dbReference type="Proteomes" id="UP000186040"/>
    </source>
</evidence>
<dbReference type="RefSeq" id="WP_075974650.1">
    <property type="nucleotide sequence ID" value="NZ_MKQR01000009.1"/>
</dbReference>
<proteinExistence type="predicted"/>
<evidence type="ECO:0000313" key="2">
    <source>
        <dbReference type="EMBL" id="OLR93752.1"/>
    </source>
</evidence>
<evidence type="ECO:0000256" key="1">
    <source>
        <dbReference type="SAM" id="SignalP"/>
    </source>
</evidence>
<feature type="chain" id="PRO_5013226288" description="DUF3558 domain-containing protein" evidence="1">
    <location>
        <begin position="28"/>
        <end position="175"/>
    </location>
</feature>
<dbReference type="AlphaFoldDB" id="A0A1Q9LNY8"/>
<organism evidence="2 3">
    <name type="scientific">Actinokineospora bangkokensis</name>
    <dbReference type="NCBI Taxonomy" id="1193682"/>
    <lineage>
        <taxon>Bacteria</taxon>
        <taxon>Bacillati</taxon>
        <taxon>Actinomycetota</taxon>
        <taxon>Actinomycetes</taxon>
        <taxon>Pseudonocardiales</taxon>
        <taxon>Pseudonocardiaceae</taxon>
        <taxon>Actinokineospora</taxon>
    </lineage>
</organism>
<dbReference type="Pfam" id="PF12079">
    <property type="entry name" value="DUF3558"/>
    <property type="match status" value="1"/>
</dbReference>
<protein>
    <recommendedName>
        <fullName evidence="4">DUF3558 domain-containing protein</fullName>
    </recommendedName>
</protein>
<feature type="signal peptide" evidence="1">
    <location>
        <begin position="1"/>
        <end position="27"/>
    </location>
</feature>
<comment type="caution">
    <text evidence="2">The sequence shown here is derived from an EMBL/GenBank/DDBJ whole genome shotgun (WGS) entry which is preliminary data.</text>
</comment>
<dbReference type="Proteomes" id="UP000186040">
    <property type="component" value="Unassembled WGS sequence"/>
</dbReference>
<reference evidence="2 3" key="1">
    <citation type="submission" date="2016-10" db="EMBL/GenBank/DDBJ databases">
        <title>The Draft Genome Sequence of Actinokineospora bangkokensis 44EHWT reveals the biosynthetic pathway of antifungal compounds Thailandins with unusual extender unit butylmalonyl-CoA.</title>
        <authorList>
            <person name="Greule A."/>
            <person name="Intra B."/>
            <person name="Flemming S."/>
            <person name="Rommel M.G."/>
            <person name="Panbangred W."/>
            <person name="Bechthold A."/>
        </authorList>
    </citation>
    <scope>NUCLEOTIDE SEQUENCE [LARGE SCALE GENOMIC DNA]</scope>
    <source>
        <strain evidence="2 3">44EHW</strain>
    </source>
</reference>
<keyword evidence="1" id="KW-0732">Signal</keyword>
<dbReference type="PROSITE" id="PS51257">
    <property type="entry name" value="PROKAR_LIPOPROTEIN"/>
    <property type="match status" value="1"/>
</dbReference>
<gene>
    <name evidence="2" type="ORF">BJP25_16000</name>
</gene>
<dbReference type="InterPro" id="IPR024520">
    <property type="entry name" value="DUF3558"/>
</dbReference>
<keyword evidence="3" id="KW-1185">Reference proteome</keyword>
<name>A0A1Q9LNY8_9PSEU</name>
<dbReference type="OrthoDB" id="9963935at2"/>